<evidence type="ECO:0000313" key="2">
    <source>
        <dbReference type="Proteomes" id="UP000182060"/>
    </source>
</evidence>
<protein>
    <submittedName>
        <fullName evidence="1">Uncharacterized protein</fullName>
    </submittedName>
</protein>
<proteinExistence type="predicted"/>
<name>A0AAC9NI38_9BURK</name>
<dbReference type="Proteomes" id="UP000182060">
    <property type="component" value="Chromosome"/>
</dbReference>
<accession>A0AAC9NI38</accession>
<sequence length="619" mass="62960">MAKYLNNLNNFSIPYDPIANLLEGDPHFQPPSFANTWLGSASYFSQYTYANSTVTQANGVSSKTIIPAFTLTGSAGGLQIKLLWDSSLSSNPNAVAFMAAIVKAAGILESEIKTTAVINLQVGWGEIAGQSPGSGAAYGPFLVNGSNCFITSSGTFYTVAQAQALGLINSVAGAASSDGSIGFSSSCPWAYADTTGINLNSYDIVGCALHELTHALGRLPGSTAAYTFGYQTSLAPFTVATNWSLGGSTIYGFSIDGGKSILNYFCPSIAGDPGDWLGTIGGGIAGYNFVDQANASMTPGAIVNTLTFSDLVELSILGYQIAASPVSMSTLYFSDVIDDIQIEKSLVTQILLSDNVPIAITAGQLSTDASALAKISGAYTLNVSGVATANIATDYANTHVSKMTINDTAANIVTNLATLQTDVSKITSITVSDSNSISIAAAQLSADATALAKISGAMINVTGITSGSAQTLSGSLGDVNFHFDIKMPGTPSATKFDVINGWTGNDVMSFSSSLHIVGSSAAAVKGVASINATTGLATFNSADNTLALQLAAVEKAIAFGSANTAVAAGDVAMWANGANTFVLMTGAHTGTAVGASDTLIELVGVNTAHVALSGGTVIV</sequence>
<gene>
    <name evidence="1" type="ORF">AOC25_02150</name>
</gene>
<dbReference type="EMBL" id="CP015017">
    <property type="protein sequence ID" value="APC00507.1"/>
    <property type="molecule type" value="Genomic_DNA"/>
</dbReference>
<dbReference type="AlphaFoldDB" id="A0AAC9NI38"/>
<organism evidence="1 2">
    <name type="scientific">Polynucleobacter asymbioticus</name>
    <dbReference type="NCBI Taxonomy" id="576611"/>
    <lineage>
        <taxon>Bacteria</taxon>
        <taxon>Pseudomonadati</taxon>
        <taxon>Pseudomonadota</taxon>
        <taxon>Betaproteobacteria</taxon>
        <taxon>Burkholderiales</taxon>
        <taxon>Burkholderiaceae</taxon>
        <taxon>Polynucleobacter</taxon>
    </lineage>
</organism>
<evidence type="ECO:0000313" key="1">
    <source>
        <dbReference type="EMBL" id="APC00507.1"/>
    </source>
</evidence>
<dbReference type="RefSeq" id="WP_071538736.1">
    <property type="nucleotide sequence ID" value="NZ_CP015016.1"/>
</dbReference>
<reference evidence="1" key="1">
    <citation type="journal article" date="2017" name="Appl. Environ. Microbiol.">
        <title>Microdiversification of a pelagic Polynucleobacter species is mainly driven by acquisition of genomic islands from a partially interspecific gene pool.</title>
        <authorList>
            <person name="Hoetzinger M."/>
            <person name="Hahn M.W."/>
            <person name="Jezberova J."/>
            <person name="Schmidt J."/>
            <person name="Koll U."/>
        </authorList>
    </citation>
    <scope>NUCLEOTIDE SEQUENCE</scope>
    <source>
        <strain evidence="1">MWH-RechtKol4</strain>
    </source>
</reference>